<feature type="domain" description="TonB-dependent receptor-like beta-barrel" evidence="6">
    <location>
        <begin position="436"/>
        <end position="985"/>
    </location>
</feature>
<keyword evidence="2 4" id="KW-0472">Membrane</keyword>
<dbReference type="PANTHER" id="PTHR40980:SF4">
    <property type="entry name" value="TONB-DEPENDENT RECEPTOR-LIKE BETA-BARREL DOMAIN-CONTAINING PROTEIN"/>
    <property type="match status" value="1"/>
</dbReference>
<evidence type="ECO:0000313" key="8">
    <source>
        <dbReference type="EMBL" id="MER2493054.1"/>
    </source>
</evidence>
<feature type="signal peptide" evidence="5">
    <location>
        <begin position="1"/>
        <end position="23"/>
    </location>
</feature>
<evidence type="ECO:0000259" key="7">
    <source>
        <dbReference type="Pfam" id="PF07715"/>
    </source>
</evidence>
<protein>
    <submittedName>
        <fullName evidence="8">TonB-dependent receptor</fullName>
    </submittedName>
</protein>
<dbReference type="EMBL" id="JBELOE010000239">
    <property type="protein sequence ID" value="MER2493054.1"/>
    <property type="molecule type" value="Genomic_DNA"/>
</dbReference>
<gene>
    <name evidence="8" type="ORF">ABS311_14315</name>
</gene>
<dbReference type="InterPro" id="IPR037066">
    <property type="entry name" value="Plug_dom_sf"/>
</dbReference>
<comment type="caution">
    <text evidence="8">The sequence shown here is derived from an EMBL/GenBank/DDBJ whole genome shotgun (WGS) entry which is preliminary data.</text>
</comment>
<dbReference type="SUPFAM" id="SSF56935">
    <property type="entry name" value="Porins"/>
    <property type="match status" value="1"/>
</dbReference>
<dbReference type="InterPro" id="IPR036942">
    <property type="entry name" value="Beta-barrel_TonB_sf"/>
</dbReference>
<proteinExistence type="inferred from homology"/>
<keyword evidence="8" id="KW-0675">Receptor</keyword>
<dbReference type="Proteomes" id="UP001467690">
    <property type="component" value="Unassembled WGS sequence"/>
</dbReference>
<dbReference type="Pfam" id="PF07715">
    <property type="entry name" value="Plug"/>
    <property type="match status" value="1"/>
</dbReference>
<keyword evidence="5" id="KW-0732">Signal</keyword>
<name>A0ABV1RJD0_9ALTE</name>
<dbReference type="InterPro" id="IPR012910">
    <property type="entry name" value="Plug_dom"/>
</dbReference>
<keyword evidence="9" id="KW-1185">Reference proteome</keyword>
<dbReference type="Gene3D" id="2.40.170.20">
    <property type="entry name" value="TonB-dependent receptor, beta-barrel domain"/>
    <property type="match status" value="1"/>
</dbReference>
<dbReference type="RefSeq" id="WP_143872224.1">
    <property type="nucleotide sequence ID" value="NZ_CP041660.1"/>
</dbReference>
<sequence>MKRWKFNAFVMAMAMNYPIHVIAAEDTEATEEQEEQTEIIEVRGVQYSDQKARLIERDKKQFSSVVSTDDLGNFVDQNVAESLRRMPGVTLQRSEGEGKFVTVRGLGPEFVSVSMNGSQMAGMGDERKIGLDALAGDALGSIEVVKTLTPDMNLNSIGGAVNVNAISAYERGKNTLKLKLQDSYSELREAHSPKFTIDGTQFLFDKKVGLGFVVSTEKRSTVVNEQRHHSTNNMEFYQQDFGQPVFEVDDNGNLGDIIDYSVGEENRILAPQEYEIRQELADRTRNTAALNVEYRPNDANQFYVRGNYVEYTDEDVAYREFYRFRAGSAGTGETLYVNPDTKEFIMSDADLQHQFFIQESTKETTTFNFGGKHQLRDAWTVNYDFTTSEAVEDATGDRRVQFRERDLIVYGQGHKDRIDARILTQDEVLDYRTDLQIINPDYENNDIYGIGLTKNPSSTSNVTRGDINNPANLEFDNVFLEGSNRTDEIKTFNLDVQYDFIDSDWFYYIKAGIAASDRDHVTDKNRWSYEPETSYCNDGDDTCINAIGANHQNIKEDFGFDVSIPKNSDFQYPFVSRDALNYLVDAIEYTKDIATEGKQGYVSLSNDYELSEDTQEAYVMGEMELADRLTLITGVRYVETEYASTGYMTIRNDEFAFAGSALDVFQPLPQASIKYSEFFPSMHLRYEPTENLLVRGAIWTSYTRPSFKQSRAFAKMDDRVFLCSPTSTDEQPDCHDKPEEFANYSALDLQDYTLAPGNSIDIGNPNLIPMTATNYDASISWYHSEDLFMEAAVFYKDIKNFIVDARGIDGRFDTLPISLPINQVTEFIIPQEQTLANINMTINGDSAKVLGIELSYNQFFDSGFFIQSNATLQSSEATVDPTVRKGTIDLPEQADVTANLTIGWENDDFNVRIIGNYRSDILEEIGACPDATDSKVTVPNGVDPNGVDYCRVWSDQYQSNLKTIDFKAKYDVGGGLSVYFDAINLTDNVDLRYFEGDALSGGNIMYQREEYGRTVQVGVNYKFY</sequence>
<evidence type="ECO:0000313" key="9">
    <source>
        <dbReference type="Proteomes" id="UP001467690"/>
    </source>
</evidence>
<feature type="domain" description="TonB-dependent receptor plug" evidence="7">
    <location>
        <begin position="58"/>
        <end position="159"/>
    </location>
</feature>
<evidence type="ECO:0000259" key="6">
    <source>
        <dbReference type="Pfam" id="PF00593"/>
    </source>
</evidence>
<evidence type="ECO:0000256" key="2">
    <source>
        <dbReference type="ARBA" id="ARBA00023136"/>
    </source>
</evidence>
<evidence type="ECO:0000256" key="5">
    <source>
        <dbReference type="SAM" id="SignalP"/>
    </source>
</evidence>
<comment type="subcellular location">
    <subcellularLocation>
        <location evidence="1 4">Cell outer membrane</location>
    </subcellularLocation>
</comment>
<dbReference type="InterPro" id="IPR000531">
    <property type="entry name" value="Beta-barrel_TonB"/>
</dbReference>
<accession>A0ABV1RJD0</accession>
<evidence type="ECO:0000256" key="1">
    <source>
        <dbReference type="ARBA" id="ARBA00004442"/>
    </source>
</evidence>
<evidence type="ECO:0000256" key="3">
    <source>
        <dbReference type="ARBA" id="ARBA00023237"/>
    </source>
</evidence>
<dbReference type="NCBIfam" id="TIGR01782">
    <property type="entry name" value="TonB-Xanth-Caul"/>
    <property type="match status" value="1"/>
</dbReference>
<organism evidence="8 9">
    <name type="scientific">Catenovulum sediminis</name>
    <dbReference type="NCBI Taxonomy" id="1740262"/>
    <lineage>
        <taxon>Bacteria</taxon>
        <taxon>Pseudomonadati</taxon>
        <taxon>Pseudomonadota</taxon>
        <taxon>Gammaproteobacteria</taxon>
        <taxon>Alteromonadales</taxon>
        <taxon>Alteromonadaceae</taxon>
        <taxon>Catenovulum</taxon>
    </lineage>
</organism>
<reference evidence="8 9" key="1">
    <citation type="submission" date="2024-06" db="EMBL/GenBank/DDBJ databases">
        <authorList>
            <person name="Chen R.Y."/>
        </authorList>
    </citation>
    <scope>NUCLEOTIDE SEQUENCE [LARGE SCALE GENOMIC DNA]</scope>
    <source>
        <strain evidence="8 9">D2</strain>
    </source>
</reference>
<dbReference type="InterPro" id="IPR010104">
    <property type="entry name" value="TonB_rcpt_bac"/>
</dbReference>
<dbReference type="Gene3D" id="2.170.130.10">
    <property type="entry name" value="TonB-dependent receptor, plug domain"/>
    <property type="match status" value="1"/>
</dbReference>
<comment type="similarity">
    <text evidence="4">Belongs to the TonB-dependent receptor family.</text>
</comment>
<keyword evidence="3" id="KW-0998">Cell outer membrane</keyword>
<evidence type="ECO:0000256" key="4">
    <source>
        <dbReference type="RuleBase" id="RU003357"/>
    </source>
</evidence>
<dbReference type="PANTHER" id="PTHR40980">
    <property type="entry name" value="PLUG DOMAIN-CONTAINING PROTEIN"/>
    <property type="match status" value="1"/>
</dbReference>
<keyword evidence="4" id="KW-0798">TonB box</keyword>
<dbReference type="Pfam" id="PF00593">
    <property type="entry name" value="TonB_dep_Rec_b-barrel"/>
    <property type="match status" value="1"/>
</dbReference>
<feature type="chain" id="PRO_5045885852" evidence="5">
    <location>
        <begin position="24"/>
        <end position="1024"/>
    </location>
</feature>